<feature type="compositionally biased region" description="Low complexity" evidence="2">
    <location>
        <begin position="71"/>
        <end position="90"/>
    </location>
</feature>
<feature type="region of interest" description="Disordered" evidence="2">
    <location>
        <begin position="121"/>
        <end position="201"/>
    </location>
</feature>
<dbReference type="Ensembl" id="ENSHHUT00000056667.1">
    <property type="protein sequence ID" value="ENSHHUP00000054770.1"/>
    <property type="gene ID" value="ENSHHUG00000032827.1"/>
</dbReference>
<dbReference type="STRING" id="62062.ENSHHUP00000054770"/>
<proteinExistence type="predicted"/>
<keyword evidence="3" id="KW-0732">Signal</keyword>
<feature type="region of interest" description="Disordered" evidence="2">
    <location>
        <begin position="46"/>
        <end position="96"/>
    </location>
</feature>
<keyword evidence="1" id="KW-0694">RNA-binding</keyword>
<dbReference type="GO" id="GO:0003723">
    <property type="term" value="F:RNA binding"/>
    <property type="evidence" value="ECO:0007669"/>
    <property type="project" value="UniProtKB-KW"/>
</dbReference>
<protein>
    <submittedName>
        <fullName evidence="4">Zgc:55733</fullName>
    </submittedName>
</protein>
<reference evidence="4" key="2">
    <citation type="submission" date="2025-08" db="UniProtKB">
        <authorList>
            <consortium name="Ensembl"/>
        </authorList>
    </citation>
    <scope>IDENTIFICATION</scope>
</reference>
<dbReference type="PANTHER" id="PTHR13968">
    <property type="entry name" value="HETEROGENEOUS NUCLEAR RIBONUCLEOPROTEIN"/>
    <property type="match status" value="1"/>
</dbReference>
<keyword evidence="5" id="KW-1185">Reference proteome</keyword>
<feature type="compositionally biased region" description="Acidic residues" evidence="2">
    <location>
        <begin position="184"/>
        <end position="194"/>
    </location>
</feature>
<evidence type="ECO:0000313" key="4">
    <source>
        <dbReference type="Ensembl" id="ENSHHUP00000054770.1"/>
    </source>
</evidence>
<feature type="chain" id="PRO_5021401707" evidence="3">
    <location>
        <begin position="27"/>
        <end position="201"/>
    </location>
</feature>
<dbReference type="Proteomes" id="UP000314982">
    <property type="component" value="Unassembled WGS sequence"/>
</dbReference>
<evidence type="ECO:0000256" key="1">
    <source>
        <dbReference type="ARBA" id="ARBA00022884"/>
    </source>
</evidence>
<organism evidence="4 5">
    <name type="scientific">Hucho hucho</name>
    <name type="common">huchen</name>
    <dbReference type="NCBI Taxonomy" id="62062"/>
    <lineage>
        <taxon>Eukaryota</taxon>
        <taxon>Metazoa</taxon>
        <taxon>Chordata</taxon>
        <taxon>Craniata</taxon>
        <taxon>Vertebrata</taxon>
        <taxon>Euteleostomi</taxon>
        <taxon>Actinopterygii</taxon>
        <taxon>Neopterygii</taxon>
        <taxon>Teleostei</taxon>
        <taxon>Protacanthopterygii</taxon>
        <taxon>Salmoniformes</taxon>
        <taxon>Salmonidae</taxon>
        <taxon>Salmoninae</taxon>
        <taxon>Hucho</taxon>
    </lineage>
</organism>
<reference evidence="4" key="3">
    <citation type="submission" date="2025-09" db="UniProtKB">
        <authorList>
            <consortium name="Ensembl"/>
        </authorList>
    </citation>
    <scope>IDENTIFICATION</scope>
</reference>
<reference evidence="5" key="1">
    <citation type="submission" date="2018-06" db="EMBL/GenBank/DDBJ databases">
        <title>Genome assembly of Danube salmon.</title>
        <authorList>
            <person name="Macqueen D.J."/>
            <person name="Gundappa M.K."/>
        </authorList>
    </citation>
    <scope>NUCLEOTIDE SEQUENCE [LARGE SCALE GENOMIC DNA]</scope>
</reference>
<feature type="compositionally biased region" description="Acidic residues" evidence="2">
    <location>
        <begin position="163"/>
        <end position="176"/>
    </location>
</feature>
<evidence type="ECO:0000313" key="5">
    <source>
        <dbReference type="Proteomes" id="UP000314982"/>
    </source>
</evidence>
<feature type="signal peptide" evidence="3">
    <location>
        <begin position="1"/>
        <end position="26"/>
    </location>
</feature>
<dbReference type="GO" id="GO:0005634">
    <property type="term" value="C:nucleus"/>
    <property type="evidence" value="ECO:0007669"/>
    <property type="project" value="TreeGrafter"/>
</dbReference>
<evidence type="ECO:0000256" key="3">
    <source>
        <dbReference type="SAM" id="SignalP"/>
    </source>
</evidence>
<feature type="compositionally biased region" description="Basic and acidic residues" evidence="2">
    <location>
        <begin position="121"/>
        <end position="138"/>
    </location>
</feature>
<feature type="compositionally biased region" description="Basic and acidic residues" evidence="2">
    <location>
        <begin position="149"/>
        <end position="158"/>
    </location>
</feature>
<evidence type="ECO:0000256" key="2">
    <source>
        <dbReference type="SAM" id="MobiDB-lite"/>
    </source>
</evidence>
<dbReference type="PANTHER" id="PTHR13968:SF3">
    <property type="entry name" value="HETEROGENEOUS NUCLEAR RIBONUCLEOPROTEINS C1_C2"/>
    <property type="match status" value="1"/>
</dbReference>
<name>A0A4W5NZJ5_9TELE</name>
<accession>A0A4W5NZJ5</accession>
<sequence>MLHIECITFATALCHITCVCVCGCLCCRCRMYSYHSCVPPPPPPLSRPAIPSKYPRVSLSGGGGGSRRTKTSCSSSTSRSSQSRTSTSRTMKTDDLQTIKRELTQIKHKVDYLLESLERMEKDHSKKSDMKSSGKPEPGEVSPLLNCGGKEESLKRENQSLNDSEEEEGDLLEEEEVQSRRDDNDEEEGEDDGDGANGDYA</sequence>
<dbReference type="GeneTree" id="ENSGT00940000156907"/>
<dbReference type="InterPro" id="IPR051186">
    <property type="entry name" value="RRM_HNRPC/RALY_subfam"/>
</dbReference>
<dbReference type="AlphaFoldDB" id="A0A4W5NZJ5"/>